<comment type="caution">
    <text evidence="1">The sequence shown here is derived from an EMBL/GenBank/DDBJ whole genome shotgun (WGS) entry which is preliminary data.</text>
</comment>
<evidence type="ECO:0000313" key="1">
    <source>
        <dbReference type="EMBL" id="SPW28260.1"/>
    </source>
</evidence>
<name>A0A8B4H796_9CORY</name>
<gene>
    <name evidence="1" type="ORF">NCTC10254_01252</name>
</gene>
<reference evidence="1 2" key="1">
    <citation type="submission" date="2018-06" db="EMBL/GenBank/DDBJ databases">
        <authorList>
            <consortium name="Pathogen Informatics"/>
            <person name="Doyle S."/>
        </authorList>
    </citation>
    <scope>NUCLEOTIDE SEQUENCE [LARGE SCALE GENOMIC DNA]</scope>
    <source>
        <strain evidence="1 2">NCTC10254</strain>
    </source>
</reference>
<evidence type="ECO:0000313" key="2">
    <source>
        <dbReference type="Proteomes" id="UP000249886"/>
    </source>
</evidence>
<dbReference type="GeneID" id="84575250"/>
<dbReference type="RefSeq" id="WP_005526042.1">
    <property type="nucleotide sequence ID" value="NZ_CP050134.2"/>
</dbReference>
<protein>
    <submittedName>
        <fullName evidence="1">Uncharacterized protein</fullName>
    </submittedName>
</protein>
<organism evidence="1 2">
    <name type="scientific">Corynebacterium matruchotii</name>
    <dbReference type="NCBI Taxonomy" id="43768"/>
    <lineage>
        <taxon>Bacteria</taxon>
        <taxon>Bacillati</taxon>
        <taxon>Actinomycetota</taxon>
        <taxon>Actinomycetes</taxon>
        <taxon>Mycobacteriales</taxon>
        <taxon>Corynebacteriaceae</taxon>
        <taxon>Corynebacterium</taxon>
    </lineage>
</organism>
<dbReference type="AlphaFoldDB" id="A0A8B4H796"/>
<sequence>MMDRDEEKYQGYYLPPALGEQIKKAVAQVGPMTFVKQMLTFRLTEVGVHEGEVWDAVMRLSQEAYEDPEYVVEINRLADKYNLLIEDDEYSGDPEACVAFFAVSDGLVMGLDESLSKLPYLVCESLICEVWPDDKMYKGVAWIMDQ</sequence>
<accession>A0A8B4H796</accession>
<dbReference type="Proteomes" id="UP000249886">
    <property type="component" value="Unassembled WGS sequence"/>
</dbReference>
<dbReference type="EMBL" id="UARK01000006">
    <property type="protein sequence ID" value="SPW28260.1"/>
    <property type="molecule type" value="Genomic_DNA"/>
</dbReference>
<proteinExistence type="predicted"/>